<dbReference type="STRING" id="930992.A0A0D0A3V2"/>
<dbReference type="GO" id="GO:0006310">
    <property type="term" value="P:DNA recombination"/>
    <property type="evidence" value="ECO:0007669"/>
    <property type="project" value="UniProtKB-KW"/>
</dbReference>
<evidence type="ECO:0000313" key="2">
    <source>
        <dbReference type="EMBL" id="KIK36351.1"/>
    </source>
</evidence>
<dbReference type="EMBL" id="KN835536">
    <property type="protein sequence ID" value="KIK36351.1"/>
    <property type="molecule type" value="Genomic_DNA"/>
</dbReference>
<evidence type="ECO:0000313" key="3">
    <source>
        <dbReference type="Proteomes" id="UP000054485"/>
    </source>
</evidence>
<organism evidence="2 3">
    <name type="scientific">Suillus luteus UH-Slu-Lm8-n1</name>
    <dbReference type="NCBI Taxonomy" id="930992"/>
    <lineage>
        <taxon>Eukaryota</taxon>
        <taxon>Fungi</taxon>
        <taxon>Dikarya</taxon>
        <taxon>Basidiomycota</taxon>
        <taxon>Agaricomycotina</taxon>
        <taxon>Agaricomycetes</taxon>
        <taxon>Agaricomycetidae</taxon>
        <taxon>Boletales</taxon>
        <taxon>Suillineae</taxon>
        <taxon>Suillaceae</taxon>
        <taxon>Suillus</taxon>
    </lineage>
</organism>
<dbReference type="HOGENOM" id="CLU_013901_0_1_1"/>
<dbReference type="Gene3D" id="1.10.443.10">
    <property type="entry name" value="Intergrase catalytic core"/>
    <property type="match status" value="1"/>
</dbReference>
<accession>A0A0D0A3V2</accession>
<dbReference type="InterPro" id="IPR011010">
    <property type="entry name" value="DNA_brk_join_enz"/>
</dbReference>
<dbReference type="InterPro" id="IPR013762">
    <property type="entry name" value="Integrase-like_cat_sf"/>
</dbReference>
<dbReference type="SUPFAM" id="SSF56349">
    <property type="entry name" value="DNA breaking-rejoining enzymes"/>
    <property type="match status" value="1"/>
</dbReference>
<name>A0A0D0A3V2_9AGAM</name>
<reference evidence="3" key="2">
    <citation type="submission" date="2015-01" db="EMBL/GenBank/DDBJ databases">
        <title>Evolutionary Origins and Diversification of the Mycorrhizal Mutualists.</title>
        <authorList>
            <consortium name="DOE Joint Genome Institute"/>
            <consortium name="Mycorrhizal Genomics Consortium"/>
            <person name="Kohler A."/>
            <person name="Kuo A."/>
            <person name="Nagy L.G."/>
            <person name="Floudas D."/>
            <person name="Copeland A."/>
            <person name="Barry K.W."/>
            <person name="Cichocki N."/>
            <person name="Veneault-Fourrey C."/>
            <person name="LaButti K."/>
            <person name="Lindquist E.A."/>
            <person name="Lipzen A."/>
            <person name="Lundell T."/>
            <person name="Morin E."/>
            <person name="Murat C."/>
            <person name="Riley R."/>
            <person name="Ohm R."/>
            <person name="Sun H."/>
            <person name="Tunlid A."/>
            <person name="Henrissat B."/>
            <person name="Grigoriev I.V."/>
            <person name="Hibbett D.S."/>
            <person name="Martin F."/>
        </authorList>
    </citation>
    <scope>NUCLEOTIDE SEQUENCE [LARGE SCALE GENOMIC DNA]</scope>
    <source>
        <strain evidence="3">UH-Slu-Lm8-n1</strain>
    </source>
</reference>
<dbReference type="OrthoDB" id="164951at2759"/>
<keyword evidence="3" id="KW-1185">Reference proteome</keyword>
<sequence length="569" mass="64606">MVAVGDAYEDPAFGEALEKTPNKHSDKALALLISYKCFHEDCGMSTCEGLSAAFKKLWEEVDGDTFRGKWHYNDARQRWEGNPVCSAEVQDIIKSVRHKTNSDGGERTHSVAMSKSYMDRILAWADTVCPRLNYISLVRAVISDDSGFSEKCLTLESRTLYTKILMNMAFSTTAWNLWTRCFELIKLKRKDLTIDHSETLSAKDLHAHFKIFLSNRKGWQRKVDKGIHLPGNRYNLYPQPNMPSCDCFFWLLLWLTFLEFVHYGRPLDPEDYVFPTMSTNGIIQPREHISHDAVQGWINEATTAAGIPRGPGDNFTTHTYRRGGAQWRWMFAPIGQRWTLARVRWWGSWAENENRDTLIRYLLDELHSYESDHSDALCPTQREADGSLLGEHTLTKPVCTQDLLLMQDCITANVAGLRTLPSLPSIPSSTSPIQTLGQLTNSGADGIRPLPEQGLVIPAVPAKRADGSFPPRAESWKQIVQHWLEGDPTRGLHHPLRDWPADWIRGKNKALFASKYKQRAVIALEFLDRYSGNEALFLAAYPEANEGHTGLLRAINRAKKLRGELLPRK</sequence>
<dbReference type="InParanoid" id="A0A0D0A3V2"/>
<dbReference type="GO" id="GO:0003677">
    <property type="term" value="F:DNA binding"/>
    <property type="evidence" value="ECO:0007669"/>
    <property type="project" value="InterPro"/>
</dbReference>
<dbReference type="GO" id="GO:0015074">
    <property type="term" value="P:DNA integration"/>
    <property type="evidence" value="ECO:0007669"/>
    <property type="project" value="InterPro"/>
</dbReference>
<proteinExistence type="predicted"/>
<dbReference type="AlphaFoldDB" id="A0A0D0A3V2"/>
<gene>
    <name evidence="2" type="ORF">CY34DRAFT_26368</name>
</gene>
<evidence type="ECO:0000256" key="1">
    <source>
        <dbReference type="ARBA" id="ARBA00023172"/>
    </source>
</evidence>
<protein>
    <submittedName>
        <fullName evidence="2">Unplaced genomic scaffold CY34scaffold_405, whole genome shotgun sequence</fullName>
    </submittedName>
</protein>
<keyword evidence="1" id="KW-0233">DNA recombination</keyword>
<reference evidence="2 3" key="1">
    <citation type="submission" date="2014-04" db="EMBL/GenBank/DDBJ databases">
        <authorList>
            <consortium name="DOE Joint Genome Institute"/>
            <person name="Kuo A."/>
            <person name="Ruytinx J."/>
            <person name="Rineau F."/>
            <person name="Colpaert J."/>
            <person name="Kohler A."/>
            <person name="Nagy L.G."/>
            <person name="Floudas D."/>
            <person name="Copeland A."/>
            <person name="Barry K.W."/>
            <person name="Cichocki N."/>
            <person name="Veneault-Fourrey C."/>
            <person name="LaButti K."/>
            <person name="Lindquist E.A."/>
            <person name="Lipzen A."/>
            <person name="Lundell T."/>
            <person name="Morin E."/>
            <person name="Murat C."/>
            <person name="Sun H."/>
            <person name="Tunlid A."/>
            <person name="Henrissat B."/>
            <person name="Grigoriev I.V."/>
            <person name="Hibbett D.S."/>
            <person name="Martin F."/>
            <person name="Nordberg H.P."/>
            <person name="Cantor M.N."/>
            <person name="Hua S.X."/>
        </authorList>
    </citation>
    <scope>NUCLEOTIDE SEQUENCE [LARGE SCALE GENOMIC DNA]</scope>
    <source>
        <strain evidence="2 3">UH-Slu-Lm8-n1</strain>
    </source>
</reference>
<dbReference type="Proteomes" id="UP000054485">
    <property type="component" value="Unassembled WGS sequence"/>
</dbReference>